<name>A0ABV7IMM2_9SPHN</name>
<feature type="region of interest" description="Disordered" evidence="1">
    <location>
        <begin position="25"/>
        <end position="76"/>
    </location>
</feature>
<dbReference type="Pfam" id="PF01713">
    <property type="entry name" value="Smr"/>
    <property type="match status" value="1"/>
</dbReference>
<evidence type="ECO:0000259" key="2">
    <source>
        <dbReference type="PROSITE" id="PS50828"/>
    </source>
</evidence>
<dbReference type="EMBL" id="JBHRTQ010000003">
    <property type="protein sequence ID" value="MFC3173207.1"/>
    <property type="molecule type" value="Genomic_DNA"/>
</dbReference>
<dbReference type="RefSeq" id="WP_379508594.1">
    <property type="nucleotide sequence ID" value="NZ_JBHRTQ010000003.1"/>
</dbReference>
<dbReference type="Gene3D" id="3.30.1370.110">
    <property type="match status" value="1"/>
</dbReference>
<evidence type="ECO:0000256" key="1">
    <source>
        <dbReference type="SAM" id="MobiDB-lite"/>
    </source>
</evidence>
<feature type="domain" description="Smr" evidence="2">
    <location>
        <begin position="101"/>
        <end position="191"/>
    </location>
</feature>
<dbReference type="Proteomes" id="UP001595604">
    <property type="component" value="Unassembled WGS sequence"/>
</dbReference>
<proteinExistence type="predicted"/>
<dbReference type="SUPFAM" id="SSF160443">
    <property type="entry name" value="SMR domain-like"/>
    <property type="match status" value="1"/>
</dbReference>
<organism evidence="3 4">
    <name type="scientific">Novosphingobium bradum</name>
    <dbReference type="NCBI Taxonomy" id="1737444"/>
    <lineage>
        <taxon>Bacteria</taxon>
        <taxon>Pseudomonadati</taxon>
        <taxon>Pseudomonadota</taxon>
        <taxon>Alphaproteobacteria</taxon>
        <taxon>Sphingomonadales</taxon>
        <taxon>Sphingomonadaceae</taxon>
        <taxon>Novosphingobium</taxon>
    </lineage>
</organism>
<evidence type="ECO:0000313" key="3">
    <source>
        <dbReference type="EMBL" id="MFC3173207.1"/>
    </source>
</evidence>
<dbReference type="PANTHER" id="PTHR35562:SF2">
    <property type="entry name" value="DNA ENDONUCLEASE SMRA-RELATED"/>
    <property type="match status" value="1"/>
</dbReference>
<reference evidence="4" key="1">
    <citation type="journal article" date="2019" name="Int. J. Syst. Evol. Microbiol.">
        <title>The Global Catalogue of Microorganisms (GCM) 10K type strain sequencing project: providing services to taxonomists for standard genome sequencing and annotation.</title>
        <authorList>
            <consortium name="The Broad Institute Genomics Platform"/>
            <consortium name="The Broad Institute Genome Sequencing Center for Infectious Disease"/>
            <person name="Wu L."/>
            <person name="Ma J."/>
        </authorList>
    </citation>
    <scope>NUCLEOTIDE SEQUENCE [LARGE SCALE GENOMIC DNA]</scope>
    <source>
        <strain evidence="4">KCTC 42984</strain>
    </source>
</reference>
<dbReference type="InterPro" id="IPR002625">
    <property type="entry name" value="Smr_dom"/>
</dbReference>
<comment type="caution">
    <text evidence="3">The sequence shown here is derived from an EMBL/GenBank/DDBJ whole genome shotgun (WGS) entry which is preliminary data.</text>
</comment>
<sequence length="194" mass="20728">MSRPPRGLTPEEAELWARVAATVRPIHPRRAEPGAGHPAPGPAAPVAPHPVPRPKVRGRVPAPLPPEPVRAAAPRPLDRHGLDAGWDRRLARAAIDPDFTLDLHGHTLDSAHARLDHGLAQAVALGARLVLLVTGRPRPSDDHASRGDRRGAIRAKLLDWLAAGRHAGRIAAVRPAHPRHGGAGAVYIVLKRPR</sequence>
<keyword evidence="4" id="KW-1185">Reference proteome</keyword>
<accession>A0ABV7IMM2</accession>
<dbReference type="PROSITE" id="PS50828">
    <property type="entry name" value="SMR"/>
    <property type="match status" value="1"/>
</dbReference>
<protein>
    <submittedName>
        <fullName evidence="3">Smr/MutS family protein</fullName>
    </submittedName>
</protein>
<dbReference type="InterPro" id="IPR036063">
    <property type="entry name" value="Smr_dom_sf"/>
</dbReference>
<evidence type="ECO:0000313" key="4">
    <source>
        <dbReference type="Proteomes" id="UP001595604"/>
    </source>
</evidence>
<feature type="compositionally biased region" description="Pro residues" evidence="1">
    <location>
        <begin position="39"/>
        <end position="51"/>
    </location>
</feature>
<dbReference type="PANTHER" id="PTHR35562">
    <property type="entry name" value="DNA ENDONUCLEASE SMRA-RELATED"/>
    <property type="match status" value="1"/>
</dbReference>
<gene>
    <name evidence="3" type="ORF">ACFOD9_02960</name>
</gene>